<dbReference type="RefSeq" id="WP_377561579.1">
    <property type="nucleotide sequence ID" value="NZ_JBHTJZ010000004.1"/>
</dbReference>
<dbReference type="EMBL" id="JBHTJZ010000004">
    <property type="protein sequence ID" value="MFD0957955.1"/>
    <property type="molecule type" value="Genomic_DNA"/>
</dbReference>
<sequence>MIDWRAEVEARREALLGDLIPLLAIPSVKDAASSGPGQPQGCHSARALEYMLQLAEKNGLRTAVIDGLVGFAEYDASRMKRGVGRGHRDYIAVLSHLDVVPATGNWSTPPFEPWIRNGRLYARGAIDDKGPAMATLYALKIVKELGLPMKHNVRLIFGIDEETGMTCMDAYNRRQPPPLAGFTPDAVFPIVNAEKGQVNGRIERIAANEERAGGHESADEHTEMVLVSFQSGTAANMVPDEARAILTLKGESDERMQQLQASLERYGKATSIQGSVVRLPDGLVEVRVKGRSAHGMEPQRGINAGLKLASFLNLQPVDAEARSFLNCCELYFLDDCLGERLGIARRDEETKELTVNVGVLAYERGVMSSLVLNIRYPISSDDKEIIGRISRCVGRLGYRWQDVTVKKPHHVSRSHPMIGALQRIYREETGLEPELLSTGGGTYACKMPCGVAFGALFPDRESTAHQPDEYVDIDELMQATAMFARAIYELGNLDMPGVRLS</sequence>
<evidence type="ECO:0000256" key="1">
    <source>
        <dbReference type="ARBA" id="ARBA00001947"/>
    </source>
</evidence>
<dbReference type="Pfam" id="PF01546">
    <property type="entry name" value="Peptidase_M20"/>
    <property type="match status" value="1"/>
</dbReference>
<keyword evidence="3" id="KW-0645">Protease</keyword>
<comment type="caution">
    <text evidence="9">The sequence shown here is derived from an EMBL/GenBank/DDBJ whole genome shotgun (WGS) entry which is preliminary data.</text>
</comment>
<keyword evidence="10" id="KW-1185">Reference proteome</keyword>
<keyword evidence="5 9" id="KW-0378">Hydrolase</keyword>
<dbReference type="GO" id="GO:0016805">
    <property type="term" value="F:dipeptidase activity"/>
    <property type="evidence" value="ECO:0007669"/>
    <property type="project" value="UniProtKB-KW"/>
</dbReference>
<organism evidence="9 10">
    <name type="scientific">Paenibacillus chungangensis</name>
    <dbReference type="NCBI Taxonomy" id="696535"/>
    <lineage>
        <taxon>Bacteria</taxon>
        <taxon>Bacillati</taxon>
        <taxon>Bacillota</taxon>
        <taxon>Bacilli</taxon>
        <taxon>Bacillales</taxon>
        <taxon>Paenibacillaceae</taxon>
        <taxon>Paenibacillus</taxon>
    </lineage>
</organism>
<evidence type="ECO:0000313" key="10">
    <source>
        <dbReference type="Proteomes" id="UP001596989"/>
    </source>
</evidence>
<dbReference type="EC" id="3.4.13.-" evidence="9"/>
<dbReference type="NCBIfam" id="TIGR01887">
    <property type="entry name" value="dipeptidaselike"/>
    <property type="match status" value="1"/>
</dbReference>
<keyword evidence="4" id="KW-0479">Metal-binding</keyword>
<evidence type="ECO:0000256" key="7">
    <source>
        <dbReference type="ARBA" id="ARBA00022997"/>
    </source>
</evidence>
<dbReference type="InterPro" id="IPR001261">
    <property type="entry name" value="ArgE/DapE_CS"/>
</dbReference>
<gene>
    <name evidence="9" type="primary">pepV</name>
    <name evidence="9" type="ORF">ACFQ2I_00975</name>
</gene>
<comment type="similarity">
    <text evidence="2">Belongs to the peptidase M20A family.</text>
</comment>
<evidence type="ECO:0000256" key="8">
    <source>
        <dbReference type="ARBA" id="ARBA00023049"/>
    </source>
</evidence>
<accession>A0ABW3HKE5</accession>
<dbReference type="Gene3D" id="3.30.70.360">
    <property type="match status" value="2"/>
</dbReference>
<evidence type="ECO:0000313" key="9">
    <source>
        <dbReference type="EMBL" id="MFD0957955.1"/>
    </source>
</evidence>
<keyword evidence="7 9" id="KW-0224">Dipeptidase</keyword>
<dbReference type="PROSITE" id="PS00759">
    <property type="entry name" value="ARGE_DAPE_CPG2_2"/>
    <property type="match status" value="1"/>
</dbReference>
<evidence type="ECO:0000256" key="4">
    <source>
        <dbReference type="ARBA" id="ARBA00022723"/>
    </source>
</evidence>
<dbReference type="PROSITE" id="PS00758">
    <property type="entry name" value="ARGE_DAPE_CPG2_1"/>
    <property type="match status" value="1"/>
</dbReference>
<evidence type="ECO:0000256" key="6">
    <source>
        <dbReference type="ARBA" id="ARBA00022833"/>
    </source>
</evidence>
<keyword evidence="6" id="KW-0862">Zinc</keyword>
<dbReference type="InterPro" id="IPR036264">
    <property type="entry name" value="Bact_exopeptidase_dim_dom"/>
</dbReference>
<protein>
    <submittedName>
        <fullName evidence="9">Dipeptidase PepV</fullName>
        <ecNumber evidence="9">3.4.13.-</ecNumber>
    </submittedName>
</protein>
<dbReference type="InterPro" id="IPR002933">
    <property type="entry name" value="Peptidase_M20"/>
</dbReference>
<evidence type="ECO:0000256" key="5">
    <source>
        <dbReference type="ARBA" id="ARBA00022801"/>
    </source>
</evidence>
<dbReference type="Proteomes" id="UP001596989">
    <property type="component" value="Unassembled WGS sequence"/>
</dbReference>
<dbReference type="SUPFAM" id="SSF55031">
    <property type="entry name" value="Bacterial exopeptidase dimerisation domain"/>
    <property type="match status" value="1"/>
</dbReference>
<proteinExistence type="inferred from homology"/>
<comment type="cofactor">
    <cofactor evidence="1">
        <name>Zn(2+)</name>
        <dbReference type="ChEBI" id="CHEBI:29105"/>
    </cofactor>
</comment>
<dbReference type="PANTHER" id="PTHR43808">
    <property type="entry name" value="ACETYLORNITHINE DEACETYLASE"/>
    <property type="match status" value="1"/>
</dbReference>
<dbReference type="PANTHER" id="PTHR43808:SF31">
    <property type="entry name" value="N-ACETYL-L-CITRULLINE DEACETYLASE"/>
    <property type="match status" value="1"/>
</dbReference>
<dbReference type="InterPro" id="IPR050072">
    <property type="entry name" value="Peptidase_M20A"/>
</dbReference>
<dbReference type="InterPro" id="IPR010964">
    <property type="entry name" value="M20A_pepV-rel"/>
</dbReference>
<evidence type="ECO:0000256" key="2">
    <source>
        <dbReference type="ARBA" id="ARBA00006247"/>
    </source>
</evidence>
<evidence type="ECO:0000256" key="3">
    <source>
        <dbReference type="ARBA" id="ARBA00022670"/>
    </source>
</evidence>
<keyword evidence="8" id="KW-0482">Metalloprotease</keyword>
<dbReference type="NCBIfam" id="NF005591">
    <property type="entry name" value="PRK07318.1"/>
    <property type="match status" value="1"/>
</dbReference>
<dbReference type="SUPFAM" id="SSF53187">
    <property type="entry name" value="Zn-dependent exopeptidases"/>
    <property type="match status" value="1"/>
</dbReference>
<dbReference type="Gene3D" id="3.40.630.10">
    <property type="entry name" value="Zn peptidases"/>
    <property type="match status" value="1"/>
</dbReference>
<reference evidence="10" key="1">
    <citation type="journal article" date="2019" name="Int. J. Syst. Evol. Microbiol.">
        <title>The Global Catalogue of Microorganisms (GCM) 10K type strain sequencing project: providing services to taxonomists for standard genome sequencing and annotation.</title>
        <authorList>
            <consortium name="The Broad Institute Genomics Platform"/>
            <consortium name="The Broad Institute Genome Sequencing Center for Infectious Disease"/>
            <person name="Wu L."/>
            <person name="Ma J."/>
        </authorList>
    </citation>
    <scope>NUCLEOTIDE SEQUENCE [LARGE SCALE GENOMIC DNA]</scope>
    <source>
        <strain evidence="10">CCUG 59129</strain>
    </source>
</reference>
<name>A0ABW3HKE5_9BACL</name>